<organism evidence="4 5">
    <name type="scientific">Intestinibaculum porci</name>
    <dbReference type="NCBI Taxonomy" id="2487118"/>
    <lineage>
        <taxon>Bacteria</taxon>
        <taxon>Bacillati</taxon>
        <taxon>Bacillota</taxon>
        <taxon>Erysipelotrichia</taxon>
        <taxon>Erysipelotrichales</taxon>
        <taxon>Erysipelotrichaceae</taxon>
        <taxon>Intestinibaculum</taxon>
    </lineage>
</organism>
<dbReference type="InParanoid" id="A0A3G9J1X7"/>
<evidence type="ECO:0000256" key="2">
    <source>
        <dbReference type="ARBA" id="ARBA00023002"/>
    </source>
</evidence>
<dbReference type="PANTHER" id="PTHR42901">
    <property type="entry name" value="ALCOHOL DEHYDROGENASE"/>
    <property type="match status" value="1"/>
</dbReference>
<sequence length="255" mass="28475">MKTVLITGASSGIGKSFCYGFAKRGYSLVIVARHKEPLEKLKQEIQKEYNVNIRVIAKDLTQDTCRQLYDECKDLDIDILVNNAGFGDSGAFLDRNLNKQLNMIRLNVLALVELTYLFGNDMKKRNSGGILNVASIAAFAPGPYMNIYYASKSFVLSFSQALAYELRDTHVSVTCLCPGPVNTDFFRRADLLESPMWKFAPPASPEQVAEKAIKGYFNHKDLVINSLSGKLFGLAVKVVPRKWMLKMVGMTNGQR</sequence>
<name>A0A3G9J1X7_9FIRM</name>
<dbReference type="EMBL" id="AP019309">
    <property type="protein sequence ID" value="BBH25187.1"/>
    <property type="molecule type" value="Genomic_DNA"/>
</dbReference>
<gene>
    <name evidence="4" type="primary">dltE</name>
    <name evidence="4" type="ORF">SG0102_01210</name>
</gene>
<dbReference type="Gene3D" id="3.40.50.720">
    <property type="entry name" value="NAD(P)-binding Rossmann-like Domain"/>
    <property type="match status" value="1"/>
</dbReference>
<protein>
    <submittedName>
        <fullName evidence="4">Short-chain dehydrogenase</fullName>
    </submittedName>
</protein>
<dbReference type="KEGG" id="ebm:SG0102_01210"/>
<dbReference type="GO" id="GO:0016491">
    <property type="term" value="F:oxidoreductase activity"/>
    <property type="evidence" value="ECO:0007669"/>
    <property type="project" value="UniProtKB-KW"/>
</dbReference>
<dbReference type="InterPro" id="IPR036291">
    <property type="entry name" value="NAD(P)-bd_dom_sf"/>
</dbReference>
<reference evidence="4 5" key="1">
    <citation type="submission" date="2018-11" db="EMBL/GenBank/DDBJ databases">
        <title>Novel Erysipelotrichaceae bacterium isolated from small intestine of a swine.</title>
        <authorList>
            <person name="Kim J.S."/>
            <person name="Choe H."/>
            <person name="Lee Y.R."/>
            <person name="Kim K.M."/>
            <person name="Park D.S."/>
        </authorList>
    </citation>
    <scope>NUCLEOTIDE SEQUENCE [LARGE SCALE GENOMIC DNA]</scope>
    <source>
        <strain evidence="4 5">SG0102</strain>
    </source>
</reference>
<dbReference type="InterPro" id="IPR002347">
    <property type="entry name" value="SDR_fam"/>
</dbReference>
<dbReference type="Proteomes" id="UP000268059">
    <property type="component" value="Chromosome"/>
</dbReference>
<keyword evidence="2" id="KW-0560">Oxidoreductase</keyword>
<dbReference type="RefSeq" id="WP_125118157.1">
    <property type="nucleotide sequence ID" value="NZ_AP019309.1"/>
</dbReference>
<proteinExistence type="inferred from homology"/>
<keyword evidence="5" id="KW-1185">Reference proteome</keyword>
<dbReference type="PRINTS" id="PR00080">
    <property type="entry name" value="SDRFAMILY"/>
</dbReference>
<dbReference type="Pfam" id="PF00106">
    <property type="entry name" value="adh_short"/>
    <property type="match status" value="1"/>
</dbReference>
<comment type="similarity">
    <text evidence="1 3">Belongs to the short-chain dehydrogenases/reductases (SDR) family.</text>
</comment>
<dbReference type="OrthoDB" id="9808814at2"/>
<evidence type="ECO:0000256" key="3">
    <source>
        <dbReference type="RuleBase" id="RU000363"/>
    </source>
</evidence>
<accession>A0A3G9J1X7</accession>
<dbReference type="PIRSF" id="PIRSF000126">
    <property type="entry name" value="11-beta-HSD1"/>
    <property type="match status" value="1"/>
</dbReference>
<dbReference type="AlphaFoldDB" id="A0A3G9J1X7"/>
<dbReference type="FunCoup" id="A0A3G9J1X7">
    <property type="interactions" value="286"/>
</dbReference>
<dbReference type="PANTHER" id="PTHR42901:SF1">
    <property type="entry name" value="ALCOHOL DEHYDROGENASE"/>
    <property type="match status" value="1"/>
</dbReference>
<evidence type="ECO:0000313" key="5">
    <source>
        <dbReference type="Proteomes" id="UP000268059"/>
    </source>
</evidence>
<evidence type="ECO:0000313" key="4">
    <source>
        <dbReference type="EMBL" id="BBH25187.1"/>
    </source>
</evidence>
<evidence type="ECO:0000256" key="1">
    <source>
        <dbReference type="ARBA" id="ARBA00006484"/>
    </source>
</evidence>
<dbReference type="PRINTS" id="PR00081">
    <property type="entry name" value="GDHRDH"/>
</dbReference>
<dbReference type="SUPFAM" id="SSF51735">
    <property type="entry name" value="NAD(P)-binding Rossmann-fold domains"/>
    <property type="match status" value="1"/>
</dbReference>